<proteinExistence type="predicted"/>
<dbReference type="AlphaFoldDB" id="A0A428REE2"/>
<organism evidence="1 2">
    <name type="scientific">Fusarium oligoseptatum</name>
    <dbReference type="NCBI Taxonomy" id="2604345"/>
    <lineage>
        <taxon>Eukaryota</taxon>
        <taxon>Fungi</taxon>
        <taxon>Dikarya</taxon>
        <taxon>Ascomycota</taxon>
        <taxon>Pezizomycotina</taxon>
        <taxon>Sordariomycetes</taxon>
        <taxon>Hypocreomycetidae</taxon>
        <taxon>Hypocreales</taxon>
        <taxon>Nectriaceae</taxon>
        <taxon>Fusarium</taxon>
        <taxon>Fusarium solani species complex</taxon>
    </lineage>
</organism>
<keyword evidence="2" id="KW-1185">Reference proteome</keyword>
<gene>
    <name evidence="1" type="ORF">CEP52_017817</name>
</gene>
<dbReference type="Proteomes" id="UP000287144">
    <property type="component" value="Unassembled WGS sequence"/>
</dbReference>
<dbReference type="EMBL" id="NKCK01000992">
    <property type="protein sequence ID" value="RSL75894.1"/>
    <property type="molecule type" value="Genomic_DNA"/>
</dbReference>
<evidence type="ECO:0000313" key="1">
    <source>
        <dbReference type="EMBL" id="RSL75894.1"/>
    </source>
</evidence>
<accession>A0A428REE2</accession>
<comment type="caution">
    <text evidence="1">The sequence shown here is derived from an EMBL/GenBank/DDBJ whole genome shotgun (WGS) entry which is preliminary data.</text>
</comment>
<feature type="non-terminal residue" evidence="1">
    <location>
        <position position="1"/>
    </location>
</feature>
<sequence>IFGEESLSFITYDRKLANIAGLQRFETPCTVVENLNAIAIKTPLRLYFSSAKVLELFTNSYDTAPFKDIEQRYRARFVLLRHIDGEKIICSFQLLWPKPLASLLERVSRIMTFA</sequence>
<evidence type="ECO:0000313" key="2">
    <source>
        <dbReference type="Proteomes" id="UP000287144"/>
    </source>
</evidence>
<reference evidence="1 2" key="1">
    <citation type="submission" date="2017-06" db="EMBL/GenBank/DDBJ databases">
        <title>Comparative genomic analysis of Ambrosia Fusariam Clade fungi.</title>
        <authorList>
            <person name="Stajich J.E."/>
            <person name="Carrillo J."/>
            <person name="Kijimoto T."/>
            <person name="Eskalen A."/>
            <person name="O'Donnell K."/>
            <person name="Kasson M."/>
        </authorList>
    </citation>
    <scope>NUCLEOTIDE SEQUENCE [LARGE SCALE GENOMIC DNA]</scope>
    <source>
        <strain evidence="1 2">NRRL62579</strain>
    </source>
</reference>
<protein>
    <submittedName>
        <fullName evidence="1">Uncharacterized protein</fullName>
    </submittedName>
</protein>
<name>A0A428REE2_9HYPO</name>